<dbReference type="PANTHER" id="PTHR12835:SF5">
    <property type="entry name" value="BIOTIN--PROTEIN LIGASE"/>
    <property type="match status" value="1"/>
</dbReference>
<gene>
    <name evidence="3" type="ORF">ElyMa_005888400</name>
</gene>
<feature type="region of interest" description="Disordered" evidence="1">
    <location>
        <begin position="220"/>
        <end position="249"/>
    </location>
</feature>
<dbReference type="InterPro" id="IPR029062">
    <property type="entry name" value="Class_I_gatase-like"/>
</dbReference>
<keyword evidence="3" id="KW-0436">Ligase</keyword>
<proteinExistence type="predicted"/>
<organism evidence="3 4">
    <name type="scientific">Elysia marginata</name>
    <dbReference type="NCBI Taxonomy" id="1093978"/>
    <lineage>
        <taxon>Eukaryota</taxon>
        <taxon>Metazoa</taxon>
        <taxon>Spiralia</taxon>
        <taxon>Lophotrochozoa</taxon>
        <taxon>Mollusca</taxon>
        <taxon>Gastropoda</taxon>
        <taxon>Heterobranchia</taxon>
        <taxon>Euthyneura</taxon>
        <taxon>Panpulmonata</taxon>
        <taxon>Sacoglossa</taxon>
        <taxon>Placobranchoidea</taxon>
        <taxon>Plakobranchidae</taxon>
        <taxon>Elysia</taxon>
    </lineage>
</organism>
<dbReference type="Proteomes" id="UP000762676">
    <property type="component" value="Unassembled WGS sequence"/>
</dbReference>
<evidence type="ECO:0000313" key="4">
    <source>
        <dbReference type="Proteomes" id="UP000762676"/>
    </source>
</evidence>
<evidence type="ECO:0000313" key="3">
    <source>
        <dbReference type="EMBL" id="GFR80005.1"/>
    </source>
</evidence>
<dbReference type="Pfam" id="PF09825">
    <property type="entry name" value="BPL_N"/>
    <property type="match status" value="2"/>
</dbReference>
<dbReference type="EMBL" id="BMAT01011834">
    <property type="protein sequence ID" value="GFR80005.1"/>
    <property type="molecule type" value="Genomic_DNA"/>
</dbReference>
<accession>A0AAV4G4R5</accession>
<dbReference type="PANTHER" id="PTHR12835">
    <property type="entry name" value="BIOTIN PROTEIN LIGASE"/>
    <property type="match status" value="1"/>
</dbReference>
<dbReference type="AlphaFoldDB" id="A0AAV4G4R5"/>
<protein>
    <submittedName>
        <fullName evidence="3">Biotin-protein ligase</fullName>
    </submittedName>
</protein>
<name>A0AAV4G4R5_9GAST</name>
<sequence>MSIEQERKTQMKSTILVYNGEGSQGESRKFFHEALVEVVDPRYHNIKYISPEEIKEGSWTWNCCLIAFGGGYDLGFIKALGSQGTQTIRQYVEQGGTYLGFCAGAYWACNYIEFDKGGPLEVVGERFLKFYPGSCIGPAFPGFGYKNKVGVQAVPVTYKGLAFSSYLHGGGFFSPPEVPSKAEPSVSNSSHQQNVIGVSEEYTVTAQNCKMKTLSSTNDAVLSQGEEQDLHSRPGPPQNRLCSPKSPAHTNNLVNTTTGLCMKREDRTVTDQRTYDVLGAFTTLSGSPAVFVKCYVGQGRALLSGVHIEYPVVLLDENHPILKPVMPSLHRSEEARDFVFRDILLQAHVKLKKARSLL</sequence>
<dbReference type="GO" id="GO:0004077">
    <property type="term" value="F:biotin--[biotin carboxyl-carrier protein] ligase activity"/>
    <property type="evidence" value="ECO:0007669"/>
    <property type="project" value="TreeGrafter"/>
</dbReference>
<dbReference type="SUPFAM" id="SSF52317">
    <property type="entry name" value="Class I glutamine amidotransferase-like"/>
    <property type="match status" value="1"/>
</dbReference>
<dbReference type="GO" id="GO:0005737">
    <property type="term" value="C:cytoplasm"/>
    <property type="evidence" value="ECO:0007669"/>
    <property type="project" value="TreeGrafter"/>
</dbReference>
<feature type="domain" description="Biotin-protein ligase N-terminal" evidence="2">
    <location>
        <begin position="286"/>
        <end position="353"/>
    </location>
</feature>
<keyword evidence="4" id="KW-1185">Reference proteome</keyword>
<evidence type="ECO:0000259" key="2">
    <source>
        <dbReference type="Pfam" id="PF09825"/>
    </source>
</evidence>
<dbReference type="CDD" id="cd03144">
    <property type="entry name" value="GATase1_ScBLP_like"/>
    <property type="match status" value="1"/>
</dbReference>
<feature type="domain" description="Biotin-protein ligase N-terminal" evidence="2">
    <location>
        <begin position="14"/>
        <end position="181"/>
    </location>
</feature>
<comment type="caution">
    <text evidence="3">The sequence shown here is derived from an EMBL/GenBank/DDBJ whole genome shotgun (WGS) entry which is preliminary data.</text>
</comment>
<evidence type="ECO:0000256" key="1">
    <source>
        <dbReference type="SAM" id="MobiDB-lite"/>
    </source>
</evidence>
<dbReference type="InterPro" id="IPR015834">
    <property type="entry name" value="UCP016642"/>
</dbReference>
<dbReference type="PIRSF" id="PIRSF016642">
    <property type="entry name" value="UCP016642"/>
    <property type="match status" value="1"/>
</dbReference>
<dbReference type="InterPro" id="IPR019197">
    <property type="entry name" value="Biotin-prot_ligase_N"/>
</dbReference>
<dbReference type="Gene3D" id="3.40.50.880">
    <property type="match status" value="1"/>
</dbReference>
<reference evidence="3 4" key="1">
    <citation type="journal article" date="2021" name="Elife">
        <title>Chloroplast acquisition without the gene transfer in kleptoplastic sea slugs, Plakobranchus ocellatus.</title>
        <authorList>
            <person name="Maeda T."/>
            <person name="Takahashi S."/>
            <person name="Yoshida T."/>
            <person name="Shimamura S."/>
            <person name="Takaki Y."/>
            <person name="Nagai Y."/>
            <person name="Toyoda A."/>
            <person name="Suzuki Y."/>
            <person name="Arimoto A."/>
            <person name="Ishii H."/>
            <person name="Satoh N."/>
            <person name="Nishiyama T."/>
            <person name="Hasebe M."/>
            <person name="Maruyama T."/>
            <person name="Minagawa J."/>
            <person name="Obokata J."/>
            <person name="Shigenobu S."/>
        </authorList>
    </citation>
    <scope>NUCLEOTIDE SEQUENCE [LARGE SCALE GENOMIC DNA]</scope>
</reference>